<organism evidence="1 2">
    <name type="scientific">Thelephora ganbajun</name>
    <name type="common">Ganba fungus</name>
    <dbReference type="NCBI Taxonomy" id="370292"/>
    <lineage>
        <taxon>Eukaryota</taxon>
        <taxon>Fungi</taxon>
        <taxon>Dikarya</taxon>
        <taxon>Basidiomycota</taxon>
        <taxon>Agaricomycotina</taxon>
        <taxon>Agaricomycetes</taxon>
        <taxon>Thelephorales</taxon>
        <taxon>Thelephoraceae</taxon>
        <taxon>Thelephora</taxon>
    </lineage>
</organism>
<proteinExistence type="predicted"/>
<accession>A0ACB6Z1D7</accession>
<evidence type="ECO:0000313" key="1">
    <source>
        <dbReference type="EMBL" id="KAF9643263.1"/>
    </source>
</evidence>
<keyword evidence="2" id="KW-1185">Reference proteome</keyword>
<evidence type="ECO:0000313" key="2">
    <source>
        <dbReference type="Proteomes" id="UP000886501"/>
    </source>
</evidence>
<dbReference type="EMBL" id="MU118253">
    <property type="protein sequence ID" value="KAF9643263.1"/>
    <property type="molecule type" value="Genomic_DNA"/>
</dbReference>
<reference evidence="1" key="2">
    <citation type="journal article" date="2020" name="Nat. Commun.">
        <title>Large-scale genome sequencing of mycorrhizal fungi provides insights into the early evolution of symbiotic traits.</title>
        <authorList>
            <person name="Miyauchi S."/>
            <person name="Kiss E."/>
            <person name="Kuo A."/>
            <person name="Drula E."/>
            <person name="Kohler A."/>
            <person name="Sanchez-Garcia M."/>
            <person name="Morin E."/>
            <person name="Andreopoulos B."/>
            <person name="Barry K.W."/>
            <person name="Bonito G."/>
            <person name="Buee M."/>
            <person name="Carver A."/>
            <person name="Chen C."/>
            <person name="Cichocki N."/>
            <person name="Clum A."/>
            <person name="Culley D."/>
            <person name="Crous P.W."/>
            <person name="Fauchery L."/>
            <person name="Girlanda M."/>
            <person name="Hayes R.D."/>
            <person name="Keri Z."/>
            <person name="LaButti K."/>
            <person name="Lipzen A."/>
            <person name="Lombard V."/>
            <person name="Magnuson J."/>
            <person name="Maillard F."/>
            <person name="Murat C."/>
            <person name="Nolan M."/>
            <person name="Ohm R.A."/>
            <person name="Pangilinan J."/>
            <person name="Pereira M.F."/>
            <person name="Perotto S."/>
            <person name="Peter M."/>
            <person name="Pfister S."/>
            <person name="Riley R."/>
            <person name="Sitrit Y."/>
            <person name="Stielow J.B."/>
            <person name="Szollosi G."/>
            <person name="Zifcakova L."/>
            <person name="Stursova M."/>
            <person name="Spatafora J.W."/>
            <person name="Tedersoo L."/>
            <person name="Vaario L.M."/>
            <person name="Yamada A."/>
            <person name="Yan M."/>
            <person name="Wang P."/>
            <person name="Xu J."/>
            <person name="Bruns T."/>
            <person name="Baldrian P."/>
            <person name="Vilgalys R."/>
            <person name="Dunand C."/>
            <person name="Henrissat B."/>
            <person name="Grigoriev I.V."/>
            <person name="Hibbett D."/>
            <person name="Nagy L.G."/>
            <person name="Martin F.M."/>
        </authorList>
    </citation>
    <scope>NUCLEOTIDE SEQUENCE</scope>
    <source>
        <strain evidence="1">P2</strain>
    </source>
</reference>
<comment type="caution">
    <text evidence="1">The sequence shown here is derived from an EMBL/GenBank/DDBJ whole genome shotgun (WGS) entry which is preliminary data.</text>
</comment>
<feature type="non-terminal residue" evidence="1">
    <location>
        <position position="244"/>
    </location>
</feature>
<name>A0ACB6Z1D7_THEGA</name>
<gene>
    <name evidence="1" type="ORF">BDM02DRAFT_3264161</name>
</gene>
<dbReference type="Proteomes" id="UP000886501">
    <property type="component" value="Unassembled WGS sequence"/>
</dbReference>
<sequence length="244" mass="27473">MSLPMNRNSFAKEVLLQPKRLISRLHDIQRSQDDGEEREGLVVGASPVPQSLHRLSLLSQLEARSLPILDLDGMALLQRCAQVAQELSSSLLSSCPSLSPEDIKLTSECPVAAGGFADIWGAIHDGRKVVLKSYRCHMSFDAAQVVTRFCNEVYACIILHRTDVSLVGVYSTHTHPFGLIYEYMDNLDLRQYLRNEPNVERLKLLTDIARCLNRLHDLDVVHSDLRTVSHPFIPYICATQFTFV</sequence>
<reference evidence="1" key="1">
    <citation type="submission" date="2019-10" db="EMBL/GenBank/DDBJ databases">
        <authorList>
            <consortium name="DOE Joint Genome Institute"/>
            <person name="Kuo A."/>
            <person name="Miyauchi S."/>
            <person name="Kiss E."/>
            <person name="Drula E."/>
            <person name="Kohler A."/>
            <person name="Sanchez-Garcia M."/>
            <person name="Andreopoulos B."/>
            <person name="Barry K.W."/>
            <person name="Bonito G."/>
            <person name="Buee M."/>
            <person name="Carver A."/>
            <person name="Chen C."/>
            <person name="Cichocki N."/>
            <person name="Clum A."/>
            <person name="Culley D."/>
            <person name="Crous P.W."/>
            <person name="Fauchery L."/>
            <person name="Girlanda M."/>
            <person name="Hayes R."/>
            <person name="Keri Z."/>
            <person name="Labutti K."/>
            <person name="Lipzen A."/>
            <person name="Lombard V."/>
            <person name="Magnuson J."/>
            <person name="Maillard F."/>
            <person name="Morin E."/>
            <person name="Murat C."/>
            <person name="Nolan M."/>
            <person name="Ohm R."/>
            <person name="Pangilinan J."/>
            <person name="Pereira M."/>
            <person name="Perotto S."/>
            <person name="Peter M."/>
            <person name="Riley R."/>
            <person name="Sitrit Y."/>
            <person name="Stielow B."/>
            <person name="Szollosi G."/>
            <person name="Zifcakova L."/>
            <person name="Stursova M."/>
            <person name="Spatafora J.W."/>
            <person name="Tedersoo L."/>
            <person name="Vaario L.-M."/>
            <person name="Yamada A."/>
            <person name="Yan M."/>
            <person name="Wang P."/>
            <person name="Xu J."/>
            <person name="Bruns T."/>
            <person name="Baldrian P."/>
            <person name="Vilgalys R."/>
            <person name="Henrissat B."/>
            <person name="Grigoriev I.V."/>
            <person name="Hibbett D."/>
            <person name="Nagy L.G."/>
            <person name="Martin F.M."/>
        </authorList>
    </citation>
    <scope>NUCLEOTIDE SEQUENCE</scope>
    <source>
        <strain evidence="1">P2</strain>
    </source>
</reference>
<protein>
    <submittedName>
        <fullName evidence="1">Uncharacterized protein</fullName>
    </submittedName>
</protein>